<accession>E9GFA3</accession>
<reference evidence="2 3" key="1">
    <citation type="journal article" date="2011" name="Science">
        <title>The ecoresponsive genome of Daphnia pulex.</title>
        <authorList>
            <person name="Colbourne J.K."/>
            <person name="Pfrender M.E."/>
            <person name="Gilbert D."/>
            <person name="Thomas W.K."/>
            <person name="Tucker A."/>
            <person name="Oakley T.H."/>
            <person name="Tokishita S."/>
            <person name="Aerts A."/>
            <person name="Arnold G.J."/>
            <person name="Basu M.K."/>
            <person name="Bauer D.J."/>
            <person name="Caceres C.E."/>
            <person name="Carmel L."/>
            <person name="Casola C."/>
            <person name="Choi J.H."/>
            <person name="Detter J.C."/>
            <person name="Dong Q."/>
            <person name="Dusheyko S."/>
            <person name="Eads B.D."/>
            <person name="Frohlich T."/>
            <person name="Geiler-Samerotte K.A."/>
            <person name="Gerlach D."/>
            <person name="Hatcher P."/>
            <person name="Jogdeo S."/>
            <person name="Krijgsveld J."/>
            <person name="Kriventseva E.V."/>
            <person name="Kultz D."/>
            <person name="Laforsch C."/>
            <person name="Lindquist E."/>
            <person name="Lopez J."/>
            <person name="Manak J.R."/>
            <person name="Muller J."/>
            <person name="Pangilinan J."/>
            <person name="Patwardhan R.P."/>
            <person name="Pitluck S."/>
            <person name="Pritham E.J."/>
            <person name="Rechtsteiner A."/>
            <person name="Rho M."/>
            <person name="Rogozin I.B."/>
            <person name="Sakarya O."/>
            <person name="Salamov A."/>
            <person name="Schaack S."/>
            <person name="Shapiro H."/>
            <person name="Shiga Y."/>
            <person name="Skalitzky C."/>
            <person name="Smith Z."/>
            <person name="Souvorov A."/>
            <person name="Sung W."/>
            <person name="Tang Z."/>
            <person name="Tsuchiya D."/>
            <person name="Tu H."/>
            <person name="Vos H."/>
            <person name="Wang M."/>
            <person name="Wolf Y.I."/>
            <person name="Yamagata H."/>
            <person name="Yamada T."/>
            <person name="Ye Y."/>
            <person name="Shaw J.R."/>
            <person name="Andrews J."/>
            <person name="Crease T.J."/>
            <person name="Tang H."/>
            <person name="Lucas S.M."/>
            <person name="Robertson H.M."/>
            <person name="Bork P."/>
            <person name="Koonin E.V."/>
            <person name="Zdobnov E.M."/>
            <person name="Grigoriev I.V."/>
            <person name="Lynch M."/>
            <person name="Boore J.L."/>
        </authorList>
    </citation>
    <scope>NUCLEOTIDE SEQUENCE [LARGE SCALE GENOMIC DNA]</scope>
</reference>
<organism evidence="2 3">
    <name type="scientific">Daphnia pulex</name>
    <name type="common">Water flea</name>
    <dbReference type="NCBI Taxonomy" id="6669"/>
    <lineage>
        <taxon>Eukaryota</taxon>
        <taxon>Metazoa</taxon>
        <taxon>Ecdysozoa</taxon>
        <taxon>Arthropoda</taxon>
        <taxon>Crustacea</taxon>
        <taxon>Branchiopoda</taxon>
        <taxon>Diplostraca</taxon>
        <taxon>Cladocera</taxon>
        <taxon>Anomopoda</taxon>
        <taxon>Daphniidae</taxon>
        <taxon>Daphnia</taxon>
    </lineage>
</organism>
<dbReference type="HOGENOM" id="CLU_627405_0_0_1"/>
<protein>
    <submittedName>
        <fullName evidence="2">Uncharacterized protein</fullName>
    </submittedName>
</protein>
<evidence type="ECO:0000256" key="1">
    <source>
        <dbReference type="SAM" id="MobiDB-lite"/>
    </source>
</evidence>
<dbReference type="InParanoid" id="E9GFA3"/>
<dbReference type="STRING" id="6669.E9GFA3"/>
<dbReference type="OrthoDB" id="6366425at2759"/>
<evidence type="ECO:0000313" key="3">
    <source>
        <dbReference type="Proteomes" id="UP000000305"/>
    </source>
</evidence>
<dbReference type="KEGG" id="dpx:DAPPUDRAFT_102073"/>
<gene>
    <name evidence="2" type="ORF">DAPPUDRAFT_102073</name>
</gene>
<keyword evidence="3" id="KW-1185">Reference proteome</keyword>
<dbReference type="Proteomes" id="UP000000305">
    <property type="component" value="Unassembled WGS sequence"/>
</dbReference>
<proteinExistence type="predicted"/>
<sequence>MTSVVDFSCGVVKPGYGIGVASYSKPSSTYGESYTTTNTPYQKYETTTTTVKSNSYYSTPAPSYYPSTTCRYFAPSYSTAGYKTEAPAYHSTTASCFSAPSYASPSYKAEAQSHYATTATYYTSTADTTPGYYTTAGYQYESAAYFAYTTAAPHYDVAPTYGAESDHHEYEPLTKSSSYSAPDYTTDGYRYEEYGYHTTTSSYAYGPAPFTTGAPYQAAASYYFPSDYYSPYDLESTPGTYEESSSHDNAGDLPEETDSYYSAATPSYQQDSSKYDANKVTLCLQESPTYYTSAAPSYYTTKHASSVFQSPHYEEEHPNYYAPAYTTGKPIYYTTTPSFRYYVAPVPNYYSQPTTRYYYENPPYPSSKPASSNGYQPRQSFPTYSSYPSYQMNYQMAPTYYRYIY</sequence>
<evidence type="ECO:0000313" key="2">
    <source>
        <dbReference type="EMBL" id="EFX81604.1"/>
    </source>
</evidence>
<feature type="region of interest" description="Disordered" evidence="1">
    <location>
        <begin position="234"/>
        <end position="259"/>
    </location>
</feature>
<dbReference type="EMBL" id="GL732542">
    <property type="protein sequence ID" value="EFX81604.1"/>
    <property type="molecule type" value="Genomic_DNA"/>
</dbReference>
<dbReference type="AlphaFoldDB" id="E9GFA3"/>
<name>E9GFA3_DAPPU</name>